<evidence type="ECO:0000313" key="1">
    <source>
        <dbReference type="EMBL" id="STD15253.1"/>
    </source>
</evidence>
<accession>A0AA46BQC4</accession>
<gene>
    <name evidence="1" type="ORF">NCTC7915_02277</name>
</gene>
<reference evidence="1 2" key="1">
    <citation type="submission" date="2018-06" db="EMBL/GenBank/DDBJ databases">
        <authorList>
            <consortium name="Pathogen Informatics"/>
            <person name="Doyle S."/>
        </authorList>
    </citation>
    <scope>NUCLEOTIDE SEQUENCE [LARGE SCALE GENOMIC DNA]</scope>
    <source>
        <strain evidence="1 2">NCTC7915</strain>
    </source>
</reference>
<dbReference type="EMBL" id="UFYA01000001">
    <property type="protein sequence ID" value="STD15253.1"/>
    <property type="molecule type" value="Genomic_DNA"/>
</dbReference>
<dbReference type="Proteomes" id="UP000254118">
    <property type="component" value="Unassembled WGS sequence"/>
</dbReference>
<dbReference type="AlphaFoldDB" id="A0AA46BQC4"/>
<name>A0AA46BQC4_9MICO</name>
<proteinExistence type="predicted"/>
<organism evidence="1 2">
    <name type="scientific">Dermatophilus congolensis</name>
    <dbReference type="NCBI Taxonomy" id="1863"/>
    <lineage>
        <taxon>Bacteria</taxon>
        <taxon>Bacillati</taxon>
        <taxon>Actinomycetota</taxon>
        <taxon>Actinomycetes</taxon>
        <taxon>Micrococcales</taxon>
        <taxon>Dermatophilaceae</taxon>
        <taxon>Dermatophilus</taxon>
    </lineage>
</organism>
<sequence>MGHPFSYGRGPVREPLPFFNEQMWCGCAAVLVLPLGAGGGVCR</sequence>
<evidence type="ECO:0000313" key="2">
    <source>
        <dbReference type="Proteomes" id="UP000254118"/>
    </source>
</evidence>
<protein>
    <submittedName>
        <fullName evidence="1">Uncharacterized protein</fullName>
    </submittedName>
</protein>
<comment type="caution">
    <text evidence="1">The sequence shown here is derived from an EMBL/GenBank/DDBJ whole genome shotgun (WGS) entry which is preliminary data.</text>
</comment>